<keyword evidence="5" id="KW-0804">Transcription</keyword>
<evidence type="ECO:0000256" key="4">
    <source>
        <dbReference type="ARBA" id="ARBA00023125"/>
    </source>
</evidence>
<dbReference type="EMBL" id="JACVVK020000030">
    <property type="protein sequence ID" value="KAK7501559.1"/>
    <property type="molecule type" value="Genomic_DNA"/>
</dbReference>
<keyword evidence="10" id="KW-1185">Reference proteome</keyword>
<comment type="similarity">
    <text evidence="2">Belongs to the transcriptional coactivator PC4 family.</text>
</comment>
<feature type="compositionally biased region" description="Basic and acidic residues" evidence="7">
    <location>
        <begin position="28"/>
        <end position="46"/>
    </location>
</feature>
<organism evidence="9 10">
    <name type="scientific">Batillaria attramentaria</name>
    <dbReference type="NCBI Taxonomy" id="370345"/>
    <lineage>
        <taxon>Eukaryota</taxon>
        <taxon>Metazoa</taxon>
        <taxon>Spiralia</taxon>
        <taxon>Lophotrochozoa</taxon>
        <taxon>Mollusca</taxon>
        <taxon>Gastropoda</taxon>
        <taxon>Caenogastropoda</taxon>
        <taxon>Sorbeoconcha</taxon>
        <taxon>Cerithioidea</taxon>
        <taxon>Batillariidae</taxon>
        <taxon>Batillaria</taxon>
    </lineage>
</organism>
<comment type="subcellular location">
    <subcellularLocation>
        <location evidence="1">Nucleus</location>
    </subcellularLocation>
</comment>
<dbReference type="PANTHER" id="PTHR13215">
    <property type="entry name" value="RNA POLYMERASE II TRANSCRIPTIONAL COACTIVATOR"/>
    <property type="match status" value="1"/>
</dbReference>
<comment type="caution">
    <text evidence="9">The sequence shown here is derived from an EMBL/GenBank/DDBJ whole genome shotgun (WGS) entry which is preliminary data.</text>
</comment>
<gene>
    <name evidence="9" type="ORF">BaRGS_00006990</name>
</gene>
<keyword evidence="6" id="KW-0539">Nucleus</keyword>
<dbReference type="AlphaFoldDB" id="A0ABD0LPG3"/>
<evidence type="ECO:0000256" key="3">
    <source>
        <dbReference type="ARBA" id="ARBA00023015"/>
    </source>
</evidence>
<feature type="region of interest" description="Disordered" evidence="7">
    <location>
        <begin position="1"/>
        <end position="65"/>
    </location>
</feature>
<accession>A0ABD0LPG3</accession>
<name>A0ABD0LPG3_9CAEN</name>
<proteinExistence type="inferred from homology"/>
<dbReference type="InterPro" id="IPR003173">
    <property type="entry name" value="PC4_C"/>
</dbReference>
<dbReference type="InterPro" id="IPR045125">
    <property type="entry name" value="Sub1/Tcp4-like"/>
</dbReference>
<evidence type="ECO:0000256" key="2">
    <source>
        <dbReference type="ARBA" id="ARBA00009001"/>
    </source>
</evidence>
<dbReference type="GO" id="GO:0003677">
    <property type="term" value="F:DNA binding"/>
    <property type="evidence" value="ECO:0007669"/>
    <property type="project" value="UniProtKB-KW"/>
</dbReference>
<reference evidence="9 10" key="1">
    <citation type="journal article" date="2023" name="Sci. Data">
        <title>Genome assembly of the Korean intertidal mud-creeper Batillaria attramentaria.</title>
        <authorList>
            <person name="Patra A.K."/>
            <person name="Ho P.T."/>
            <person name="Jun S."/>
            <person name="Lee S.J."/>
            <person name="Kim Y."/>
            <person name="Won Y.J."/>
        </authorList>
    </citation>
    <scope>NUCLEOTIDE SEQUENCE [LARGE SCALE GENOMIC DNA]</scope>
    <source>
        <strain evidence="9">Wonlab-2016</strain>
    </source>
</reference>
<evidence type="ECO:0000256" key="5">
    <source>
        <dbReference type="ARBA" id="ARBA00023163"/>
    </source>
</evidence>
<keyword evidence="4" id="KW-0238">DNA-binding</keyword>
<dbReference type="GO" id="GO:0005634">
    <property type="term" value="C:nucleus"/>
    <property type="evidence" value="ECO:0007669"/>
    <property type="project" value="UniProtKB-SubCell"/>
</dbReference>
<dbReference type="Pfam" id="PF02229">
    <property type="entry name" value="PC4"/>
    <property type="match status" value="1"/>
</dbReference>
<dbReference type="SUPFAM" id="SSF54447">
    <property type="entry name" value="ssDNA-binding transcriptional regulator domain"/>
    <property type="match status" value="1"/>
</dbReference>
<evidence type="ECO:0000256" key="1">
    <source>
        <dbReference type="ARBA" id="ARBA00004123"/>
    </source>
</evidence>
<evidence type="ECO:0000313" key="9">
    <source>
        <dbReference type="EMBL" id="KAK7501559.1"/>
    </source>
</evidence>
<sequence>MPKSKEYLSTSEESDSDNDAPKPKKKKVESGSDKAEKQKSSKEPKAKGGGSSSNSKAEKGPNGELMFPLARMRYATVSEFRGKKLVSIREYYEKDGQLLPGRKGISLTIDQWNALQDQMDDINHAVKTS</sequence>
<protein>
    <recommendedName>
        <fullName evidence="8">Transcriptional coactivator p15 (PC4) C-terminal domain-containing protein</fullName>
    </recommendedName>
</protein>
<keyword evidence="3" id="KW-0805">Transcription regulation</keyword>
<dbReference type="Proteomes" id="UP001519460">
    <property type="component" value="Unassembled WGS sequence"/>
</dbReference>
<dbReference type="Gene3D" id="2.30.31.10">
    <property type="entry name" value="Transcriptional Coactivator Pc4, Chain A"/>
    <property type="match status" value="1"/>
</dbReference>
<dbReference type="InterPro" id="IPR009044">
    <property type="entry name" value="ssDNA-bd_transcriptional_reg"/>
</dbReference>
<evidence type="ECO:0000259" key="8">
    <source>
        <dbReference type="Pfam" id="PF02229"/>
    </source>
</evidence>
<feature type="domain" description="Transcriptional coactivator p15 (PC4) C-terminal" evidence="8">
    <location>
        <begin position="68"/>
        <end position="117"/>
    </location>
</feature>
<evidence type="ECO:0000256" key="7">
    <source>
        <dbReference type="SAM" id="MobiDB-lite"/>
    </source>
</evidence>
<evidence type="ECO:0000256" key="6">
    <source>
        <dbReference type="ARBA" id="ARBA00023242"/>
    </source>
</evidence>
<evidence type="ECO:0000313" key="10">
    <source>
        <dbReference type="Proteomes" id="UP001519460"/>
    </source>
</evidence>